<proteinExistence type="predicted"/>
<feature type="domain" description="AMP-binding enzyme C-terminal" evidence="2">
    <location>
        <begin position="398"/>
        <end position="470"/>
    </location>
</feature>
<organism evidence="3 4">
    <name type="scientific">Amycolatopsis taiwanensis</name>
    <dbReference type="NCBI Taxonomy" id="342230"/>
    <lineage>
        <taxon>Bacteria</taxon>
        <taxon>Bacillati</taxon>
        <taxon>Actinomycetota</taxon>
        <taxon>Actinomycetes</taxon>
        <taxon>Pseudonocardiales</taxon>
        <taxon>Pseudonocardiaceae</taxon>
        <taxon>Amycolatopsis</taxon>
    </lineage>
</organism>
<gene>
    <name evidence="3" type="ORF">Atai01_20860</name>
</gene>
<protein>
    <submittedName>
        <fullName evidence="3">Acyl-CoA synthetase</fullName>
    </submittedName>
</protein>
<dbReference type="InterPro" id="IPR000873">
    <property type="entry name" value="AMP-dep_synth/lig_dom"/>
</dbReference>
<dbReference type="PROSITE" id="PS00455">
    <property type="entry name" value="AMP_BINDING"/>
    <property type="match status" value="1"/>
</dbReference>
<name>A0A9W6VFG3_9PSEU</name>
<dbReference type="Pfam" id="PF00501">
    <property type="entry name" value="AMP-binding"/>
    <property type="match status" value="1"/>
</dbReference>
<dbReference type="InterPro" id="IPR020845">
    <property type="entry name" value="AMP-binding_CS"/>
</dbReference>
<dbReference type="Proteomes" id="UP001165136">
    <property type="component" value="Unassembled WGS sequence"/>
</dbReference>
<feature type="domain" description="AMP-dependent synthetase/ligase" evidence="1">
    <location>
        <begin position="16"/>
        <end position="348"/>
    </location>
</feature>
<dbReference type="EMBL" id="BSTI01000004">
    <property type="protein sequence ID" value="GLY65467.1"/>
    <property type="molecule type" value="Genomic_DNA"/>
</dbReference>
<dbReference type="InterPro" id="IPR042099">
    <property type="entry name" value="ANL_N_sf"/>
</dbReference>
<evidence type="ECO:0000259" key="1">
    <source>
        <dbReference type="Pfam" id="PF00501"/>
    </source>
</evidence>
<dbReference type="PANTHER" id="PTHR43767:SF1">
    <property type="entry name" value="NONRIBOSOMAL PEPTIDE SYNTHASE PES1 (EUROFUNG)-RELATED"/>
    <property type="match status" value="1"/>
</dbReference>
<dbReference type="RefSeq" id="WP_285486659.1">
    <property type="nucleotide sequence ID" value="NZ_BSTI01000004.1"/>
</dbReference>
<keyword evidence="4" id="KW-1185">Reference proteome</keyword>
<dbReference type="Gene3D" id="3.30.300.30">
    <property type="match status" value="1"/>
</dbReference>
<dbReference type="InterPro" id="IPR045851">
    <property type="entry name" value="AMP-bd_C_sf"/>
</dbReference>
<reference evidence="3" key="1">
    <citation type="submission" date="2023-03" db="EMBL/GenBank/DDBJ databases">
        <title>Amycolatopsis taiwanensis NBRC 103393.</title>
        <authorList>
            <person name="Ichikawa N."/>
            <person name="Sato H."/>
            <person name="Tonouchi N."/>
        </authorList>
    </citation>
    <scope>NUCLEOTIDE SEQUENCE</scope>
    <source>
        <strain evidence="3">NBRC 103393</strain>
    </source>
</reference>
<dbReference type="InterPro" id="IPR050237">
    <property type="entry name" value="ATP-dep_AMP-bd_enzyme"/>
</dbReference>
<comment type="caution">
    <text evidence="3">The sequence shown here is derived from an EMBL/GenBank/DDBJ whole genome shotgun (WGS) entry which is preliminary data.</text>
</comment>
<evidence type="ECO:0000313" key="3">
    <source>
        <dbReference type="EMBL" id="GLY65467.1"/>
    </source>
</evidence>
<dbReference type="SUPFAM" id="SSF56801">
    <property type="entry name" value="Acetyl-CoA synthetase-like"/>
    <property type="match status" value="1"/>
</dbReference>
<dbReference type="Pfam" id="PF13193">
    <property type="entry name" value="AMP-binding_C"/>
    <property type="match status" value="1"/>
</dbReference>
<evidence type="ECO:0000259" key="2">
    <source>
        <dbReference type="Pfam" id="PF13193"/>
    </source>
</evidence>
<dbReference type="GO" id="GO:0016878">
    <property type="term" value="F:acid-thiol ligase activity"/>
    <property type="evidence" value="ECO:0007669"/>
    <property type="project" value="UniProtKB-ARBA"/>
</dbReference>
<dbReference type="Gene3D" id="3.40.50.12780">
    <property type="entry name" value="N-terminal domain of ligase-like"/>
    <property type="match status" value="1"/>
</dbReference>
<dbReference type="PANTHER" id="PTHR43767">
    <property type="entry name" value="LONG-CHAIN-FATTY-ACID--COA LIGASE"/>
    <property type="match status" value="1"/>
</dbReference>
<dbReference type="AlphaFoldDB" id="A0A9W6VFG3"/>
<evidence type="ECO:0000313" key="4">
    <source>
        <dbReference type="Proteomes" id="UP001165136"/>
    </source>
</evidence>
<dbReference type="InterPro" id="IPR025110">
    <property type="entry name" value="AMP-bd_C"/>
</dbReference>
<accession>A0A9W6VFG3</accession>
<sequence length="499" mass="51995">MGLLIGEVVSDAAVLKPHGVAATLAGRSITFAELDAEANRVAHALTAKGIERGSLLAWWTAGTTASLPALLACARLGAVFAPLPPTAEATEMAAILDYLEPRLLVVDGPRADGAADFDVATLTVHTGRPDDLGVLAQVASAAPVRAGVAETDPHILYLTSGTTGAPKGVLVSHRATWLRSSAGGGTFGGAVRGERGVLSSFPLHHYGGWHYVIEAWLHRTAIHLVPRADAESLHAAVARHRPSAMYCIPAVWERVLAAPGDLSCLAHADTGTSRVSPGLVERIRARAPHATTTVLYGSSEAGPMAALRDWELAGHPGTVGRPISPGVITIAEDGEILFRGPTVMNGYLGLPDATGKALAGGWYHSGDLGVYDGDGYLTITGRKREIIRSGGETIAPVEVEEAIRALPGIEDVAVVGLPDERWGEIVCAVVVPSPGATAPDTAALRARLGSLPRHKHPRRVRTAASIPRTGATGQIRRAQIRDDLLAADDEAGLWPNSGS</sequence>